<protein>
    <recommendedName>
        <fullName evidence="8">Apolipoprotein N-acyltransferase</fullName>
        <shortName evidence="8">ALP N-acyltransferase</shortName>
        <ecNumber evidence="8">2.3.1.269</ecNumber>
    </recommendedName>
</protein>
<keyword evidence="10" id="KW-0449">Lipoprotein</keyword>
<dbReference type="PROSITE" id="PS50263">
    <property type="entry name" value="CN_HYDROLASE"/>
    <property type="match status" value="1"/>
</dbReference>
<dbReference type="NCBIfam" id="TIGR00546">
    <property type="entry name" value="lnt"/>
    <property type="match status" value="1"/>
</dbReference>
<evidence type="ECO:0000313" key="11">
    <source>
        <dbReference type="Proteomes" id="UP000177309"/>
    </source>
</evidence>
<comment type="similarity">
    <text evidence="8">Belongs to the CN hydrolase family. Apolipoprotein N-acyltransferase subfamily.</text>
</comment>
<evidence type="ECO:0000259" key="9">
    <source>
        <dbReference type="PROSITE" id="PS50263"/>
    </source>
</evidence>
<dbReference type="GO" id="GO:0042158">
    <property type="term" value="P:lipoprotein biosynthetic process"/>
    <property type="evidence" value="ECO:0007669"/>
    <property type="project" value="UniProtKB-UniRule"/>
</dbReference>
<dbReference type="GO" id="GO:0016410">
    <property type="term" value="F:N-acyltransferase activity"/>
    <property type="evidence" value="ECO:0007669"/>
    <property type="project" value="UniProtKB-UniRule"/>
</dbReference>
<dbReference type="SUPFAM" id="SSF56317">
    <property type="entry name" value="Carbon-nitrogen hydrolase"/>
    <property type="match status" value="1"/>
</dbReference>
<comment type="pathway">
    <text evidence="8">Protein modification; lipoprotein biosynthesis (N-acyl transfer).</text>
</comment>
<comment type="catalytic activity">
    <reaction evidence="8">
        <text>N-terminal S-1,2-diacyl-sn-glyceryl-L-cysteinyl-[lipoprotein] + a glycerophospholipid = N-acyl-S-1,2-diacyl-sn-glyceryl-L-cysteinyl-[lipoprotein] + a 2-acyl-sn-glycero-3-phospholipid + H(+)</text>
        <dbReference type="Rhea" id="RHEA:48228"/>
        <dbReference type="Rhea" id="RHEA-COMP:14681"/>
        <dbReference type="Rhea" id="RHEA-COMP:14684"/>
        <dbReference type="ChEBI" id="CHEBI:15378"/>
        <dbReference type="ChEBI" id="CHEBI:136912"/>
        <dbReference type="ChEBI" id="CHEBI:140656"/>
        <dbReference type="ChEBI" id="CHEBI:140657"/>
        <dbReference type="ChEBI" id="CHEBI:140660"/>
        <dbReference type="EC" id="2.3.1.269"/>
    </reaction>
</comment>
<feature type="domain" description="CN hydrolase" evidence="9">
    <location>
        <begin position="218"/>
        <end position="454"/>
    </location>
</feature>
<dbReference type="InterPro" id="IPR045378">
    <property type="entry name" value="LNT_N"/>
</dbReference>
<keyword evidence="2 8" id="KW-1003">Cell membrane</keyword>
<evidence type="ECO:0000256" key="2">
    <source>
        <dbReference type="ARBA" id="ARBA00022475"/>
    </source>
</evidence>
<dbReference type="PANTHER" id="PTHR38686:SF1">
    <property type="entry name" value="APOLIPOPROTEIN N-ACYLTRANSFERASE"/>
    <property type="match status" value="1"/>
</dbReference>
<feature type="transmembrane region" description="Helical" evidence="8">
    <location>
        <begin position="30"/>
        <end position="49"/>
    </location>
</feature>
<dbReference type="InterPro" id="IPR003010">
    <property type="entry name" value="C-N_Hydrolase"/>
</dbReference>
<dbReference type="Pfam" id="PF20154">
    <property type="entry name" value="LNT_N"/>
    <property type="match status" value="1"/>
</dbReference>
<organism evidence="10 11">
    <name type="scientific">candidate division WOR-1 bacterium RIFOXYC2_FULL_41_25</name>
    <dbReference type="NCBI Taxonomy" id="1802586"/>
    <lineage>
        <taxon>Bacteria</taxon>
        <taxon>Bacillati</taxon>
        <taxon>Saganbacteria</taxon>
    </lineage>
</organism>
<feature type="transmembrane region" description="Helical" evidence="8">
    <location>
        <begin position="160"/>
        <end position="179"/>
    </location>
</feature>
<comment type="function">
    <text evidence="8">Catalyzes the phospholipid dependent N-acylation of the N-terminal cysteine of apolipoprotein, the last step in lipoprotein maturation.</text>
</comment>
<dbReference type="AlphaFoldDB" id="A0A1F4TQW7"/>
<feature type="transmembrane region" description="Helical" evidence="8">
    <location>
        <begin position="88"/>
        <end position="109"/>
    </location>
</feature>
<evidence type="ECO:0000256" key="4">
    <source>
        <dbReference type="ARBA" id="ARBA00022692"/>
    </source>
</evidence>
<dbReference type="InterPro" id="IPR004563">
    <property type="entry name" value="Apolipo_AcylTrfase"/>
</dbReference>
<dbReference type="UniPathway" id="UPA00666"/>
<keyword evidence="5 8" id="KW-1133">Transmembrane helix</keyword>
<dbReference type="EC" id="2.3.1.269" evidence="8"/>
<keyword evidence="3 8" id="KW-0808">Transferase</keyword>
<evidence type="ECO:0000313" key="10">
    <source>
        <dbReference type="EMBL" id="OGC35058.1"/>
    </source>
</evidence>
<keyword evidence="6 8" id="KW-0472">Membrane</keyword>
<keyword evidence="7 8" id="KW-0012">Acyltransferase</keyword>
<dbReference type="Gene3D" id="3.60.110.10">
    <property type="entry name" value="Carbon-nitrogen hydrolase"/>
    <property type="match status" value="1"/>
</dbReference>
<feature type="transmembrane region" description="Helical" evidence="8">
    <location>
        <begin position="121"/>
        <end position="140"/>
    </location>
</feature>
<evidence type="ECO:0000256" key="6">
    <source>
        <dbReference type="ARBA" id="ARBA00023136"/>
    </source>
</evidence>
<reference evidence="10 11" key="1">
    <citation type="journal article" date="2016" name="Nat. Commun.">
        <title>Thousands of microbial genomes shed light on interconnected biogeochemical processes in an aquifer system.</title>
        <authorList>
            <person name="Anantharaman K."/>
            <person name="Brown C.T."/>
            <person name="Hug L.A."/>
            <person name="Sharon I."/>
            <person name="Castelle C.J."/>
            <person name="Probst A.J."/>
            <person name="Thomas B.C."/>
            <person name="Singh A."/>
            <person name="Wilkins M.J."/>
            <person name="Karaoz U."/>
            <person name="Brodie E.L."/>
            <person name="Williams K.H."/>
            <person name="Hubbard S.S."/>
            <person name="Banfield J.F."/>
        </authorList>
    </citation>
    <scope>NUCLEOTIDE SEQUENCE [LARGE SCALE GENOMIC DNA]</scope>
</reference>
<dbReference type="Proteomes" id="UP000177309">
    <property type="component" value="Unassembled WGS sequence"/>
</dbReference>
<evidence type="ECO:0000256" key="3">
    <source>
        <dbReference type="ARBA" id="ARBA00022679"/>
    </source>
</evidence>
<gene>
    <name evidence="8" type="primary">lnt</name>
    <name evidence="10" type="ORF">A2462_05805</name>
</gene>
<sequence length="492" mass="56447">MKIKNTIINLILFLLSLMLLYFSFPATHWSNYLLIWIAFVPLLFLLLKISNHKTRFLVSWFFFQLFFILLFRINPFNLETCFYQPGNLWGTLFLVLSIPLPYAIVIFVMTLFSRKPLLQTALFTLTEMIIFQHVLSYPMAAAVTQFNNLYLLQLCSITGIYGLSFLIIFFNTSLFASLFHRNKSSFLYLTVSLLLITIALGYGFLHINSSSDQTKKTYSLALIQPNHSWMFAIMAQQNQVIKDQYLNNYLKMTKQAIEEDQPNLVIWPEGAVKTTSASEIAKHFKEWHQDVIFGGFSIDHKTKKIQNSIYLYSADKDSLSLYSKEKLTPFFESGLFNPKKDNHPLLLNNKKLSIGPLVCFEALFSQIARKHVAQGANLLICHSDDSFFRGSNLVILHAVYMVFRAVEFSRPAVFTNNNGLSLVADHLGRLQLISPFEQASLSLTAIVPNNEITFHYFYPYLMFFICLALVLVFVVKEVARGRGGQSDPNIII</sequence>
<dbReference type="GO" id="GO:0005886">
    <property type="term" value="C:plasma membrane"/>
    <property type="evidence" value="ECO:0007669"/>
    <property type="project" value="UniProtKB-SubCell"/>
</dbReference>
<feature type="transmembrane region" description="Helical" evidence="8">
    <location>
        <begin position="186"/>
        <end position="205"/>
    </location>
</feature>
<feature type="transmembrane region" description="Helical" evidence="8">
    <location>
        <begin position="56"/>
        <end position="76"/>
    </location>
</feature>
<feature type="transmembrane region" description="Helical" evidence="8">
    <location>
        <begin position="7"/>
        <end position="24"/>
    </location>
</feature>
<dbReference type="PANTHER" id="PTHR38686">
    <property type="entry name" value="APOLIPOPROTEIN N-ACYLTRANSFERASE"/>
    <property type="match status" value="1"/>
</dbReference>
<comment type="caution">
    <text evidence="10">The sequence shown here is derived from an EMBL/GenBank/DDBJ whole genome shotgun (WGS) entry which is preliminary data.</text>
</comment>
<comment type="subcellular location">
    <subcellularLocation>
        <location evidence="1 8">Cell membrane</location>
        <topology evidence="1 8">Multi-pass membrane protein</topology>
    </subcellularLocation>
</comment>
<evidence type="ECO:0000256" key="1">
    <source>
        <dbReference type="ARBA" id="ARBA00004651"/>
    </source>
</evidence>
<dbReference type="InterPro" id="IPR036526">
    <property type="entry name" value="C-N_Hydrolase_sf"/>
</dbReference>
<dbReference type="Pfam" id="PF00795">
    <property type="entry name" value="CN_hydrolase"/>
    <property type="match status" value="1"/>
</dbReference>
<evidence type="ECO:0000256" key="5">
    <source>
        <dbReference type="ARBA" id="ARBA00022989"/>
    </source>
</evidence>
<evidence type="ECO:0000256" key="7">
    <source>
        <dbReference type="ARBA" id="ARBA00023315"/>
    </source>
</evidence>
<dbReference type="HAMAP" id="MF_01148">
    <property type="entry name" value="Lnt"/>
    <property type="match status" value="1"/>
</dbReference>
<keyword evidence="4 8" id="KW-0812">Transmembrane</keyword>
<dbReference type="EMBL" id="MEUI01000009">
    <property type="protein sequence ID" value="OGC35058.1"/>
    <property type="molecule type" value="Genomic_DNA"/>
</dbReference>
<proteinExistence type="inferred from homology"/>
<feature type="transmembrane region" description="Helical" evidence="8">
    <location>
        <begin position="456"/>
        <end position="475"/>
    </location>
</feature>
<accession>A0A1F4TQW7</accession>
<name>A0A1F4TQW7_UNCSA</name>
<evidence type="ECO:0000256" key="8">
    <source>
        <dbReference type="HAMAP-Rule" id="MF_01148"/>
    </source>
</evidence>